<organism evidence="9">
    <name type="scientific">marine metagenome</name>
    <dbReference type="NCBI Taxonomy" id="408172"/>
    <lineage>
        <taxon>unclassified sequences</taxon>
        <taxon>metagenomes</taxon>
        <taxon>ecological metagenomes</taxon>
    </lineage>
</organism>
<dbReference type="Gene3D" id="4.10.1250.10">
    <property type="entry name" value="Aminomethyltransferase fragment"/>
    <property type="match status" value="1"/>
</dbReference>
<comment type="catalytic activity">
    <reaction evidence="6">
        <text>N(6)-[(R)-S(8)-aminomethyldihydrolipoyl]-L-lysyl-[protein] + (6S)-5,6,7,8-tetrahydrofolate = N(6)-[(R)-dihydrolipoyl]-L-lysyl-[protein] + (6R)-5,10-methylene-5,6,7,8-tetrahydrofolate + NH4(+)</text>
        <dbReference type="Rhea" id="RHEA:16945"/>
        <dbReference type="Rhea" id="RHEA-COMP:10475"/>
        <dbReference type="Rhea" id="RHEA-COMP:10492"/>
        <dbReference type="ChEBI" id="CHEBI:15636"/>
        <dbReference type="ChEBI" id="CHEBI:28938"/>
        <dbReference type="ChEBI" id="CHEBI:57453"/>
        <dbReference type="ChEBI" id="CHEBI:83100"/>
        <dbReference type="ChEBI" id="CHEBI:83143"/>
        <dbReference type="EC" id="2.1.2.10"/>
    </reaction>
</comment>
<dbReference type="InterPro" id="IPR006222">
    <property type="entry name" value="GCVT_N"/>
</dbReference>
<evidence type="ECO:0000256" key="4">
    <source>
        <dbReference type="ARBA" id="ARBA00022679"/>
    </source>
</evidence>
<proteinExistence type="inferred from homology"/>
<dbReference type="Gene3D" id="3.30.70.1400">
    <property type="entry name" value="Aminomethyltransferase beta-barrel domains"/>
    <property type="match status" value="1"/>
</dbReference>
<dbReference type="Pfam" id="PF01571">
    <property type="entry name" value="GCV_T"/>
    <property type="match status" value="1"/>
</dbReference>
<dbReference type="NCBIfam" id="NF001567">
    <property type="entry name" value="PRK00389.1"/>
    <property type="match status" value="1"/>
</dbReference>
<dbReference type="GO" id="GO:0008483">
    <property type="term" value="F:transaminase activity"/>
    <property type="evidence" value="ECO:0007669"/>
    <property type="project" value="UniProtKB-KW"/>
</dbReference>
<evidence type="ECO:0000259" key="8">
    <source>
        <dbReference type="Pfam" id="PF08669"/>
    </source>
</evidence>
<dbReference type="Gene3D" id="2.40.30.110">
    <property type="entry name" value="Aminomethyltransferase beta-barrel domains"/>
    <property type="match status" value="1"/>
</dbReference>
<dbReference type="Gene3D" id="3.30.1360.120">
    <property type="entry name" value="Probable tRNA modification gtpase trme, domain 1"/>
    <property type="match status" value="1"/>
</dbReference>
<evidence type="ECO:0000256" key="3">
    <source>
        <dbReference type="ARBA" id="ARBA00022576"/>
    </source>
</evidence>
<dbReference type="PIRSF" id="PIRSF006487">
    <property type="entry name" value="GcvT"/>
    <property type="match status" value="1"/>
</dbReference>
<accession>A0A381PLN1</accession>
<dbReference type="FunFam" id="2.40.30.110:FF:000003">
    <property type="entry name" value="Aminomethyltransferase"/>
    <property type="match status" value="1"/>
</dbReference>
<feature type="domain" description="Aminomethyltransferase C-terminal" evidence="8">
    <location>
        <begin position="294"/>
        <end position="372"/>
    </location>
</feature>
<dbReference type="AlphaFoldDB" id="A0A381PLN1"/>
<evidence type="ECO:0000313" key="9">
    <source>
        <dbReference type="EMBL" id="SUZ67945.1"/>
    </source>
</evidence>
<dbReference type="EMBL" id="UINC01001026">
    <property type="protein sequence ID" value="SUZ67945.1"/>
    <property type="molecule type" value="Genomic_DNA"/>
</dbReference>
<dbReference type="FunFam" id="3.30.70.1400:FF:000001">
    <property type="entry name" value="Aminomethyltransferase"/>
    <property type="match status" value="1"/>
</dbReference>
<sequence>MYGLYMTNTKGTLQRTPLYASHVELGARMVSFGGWEMPVEYTGISEEHIAVRTTAGLFDVSHMGEIEIAGDHALAAVQRISCNNADKLQIGQAQYSGLLTSEGAFVDDLLVYRLASDHFMLVVNAANIQKDYQWIKEHISTIGDAVAVNASSRYALLAVQGPAALDVVQTLTSIDLNDISYYWFETGELANERVTISRTGYTGEDGVEIFISPQSAGKIWTALLESGQKIGLKPAGLGARDTLRLESAMRLYGQDITDETSVLEAGLGWIVGWEKEGFIGEDVLRLQKADGVSRRLVGFEMIDRGIARHGYEVYAEDVEIGIVTSGTHAPSLKKAIGMALVQNAYTAIDTEFQINIRGRRVTARVVRMPFYKRREAD</sequence>
<evidence type="ECO:0000256" key="2">
    <source>
        <dbReference type="ARBA" id="ARBA00012616"/>
    </source>
</evidence>
<dbReference type="GO" id="GO:0005960">
    <property type="term" value="C:glycine cleavage complex"/>
    <property type="evidence" value="ECO:0007669"/>
    <property type="project" value="InterPro"/>
</dbReference>
<dbReference type="SUPFAM" id="SSF103025">
    <property type="entry name" value="Folate-binding domain"/>
    <property type="match status" value="1"/>
</dbReference>
<keyword evidence="3" id="KW-0032">Aminotransferase</keyword>
<feature type="domain" description="GCVT N-terminal" evidence="7">
    <location>
        <begin position="18"/>
        <end position="275"/>
    </location>
</feature>
<comment type="similarity">
    <text evidence="1">Belongs to the GcvT family.</text>
</comment>
<reference evidence="9" key="1">
    <citation type="submission" date="2018-05" db="EMBL/GenBank/DDBJ databases">
        <authorList>
            <person name="Lanie J.A."/>
            <person name="Ng W.-L."/>
            <person name="Kazmierczak K.M."/>
            <person name="Andrzejewski T.M."/>
            <person name="Davidsen T.M."/>
            <person name="Wayne K.J."/>
            <person name="Tettelin H."/>
            <person name="Glass J.I."/>
            <person name="Rusch D."/>
            <person name="Podicherti R."/>
            <person name="Tsui H.-C.T."/>
            <person name="Winkler M.E."/>
        </authorList>
    </citation>
    <scope>NUCLEOTIDE SEQUENCE</scope>
</reference>
<dbReference type="GO" id="GO:0005829">
    <property type="term" value="C:cytosol"/>
    <property type="evidence" value="ECO:0007669"/>
    <property type="project" value="TreeGrafter"/>
</dbReference>
<dbReference type="HAMAP" id="MF_00259">
    <property type="entry name" value="GcvT"/>
    <property type="match status" value="1"/>
</dbReference>
<dbReference type="Pfam" id="PF08669">
    <property type="entry name" value="GCV_T_C"/>
    <property type="match status" value="1"/>
</dbReference>
<evidence type="ECO:0000256" key="6">
    <source>
        <dbReference type="ARBA" id="ARBA00047665"/>
    </source>
</evidence>
<dbReference type="PANTHER" id="PTHR43757">
    <property type="entry name" value="AMINOMETHYLTRANSFERASE"/>
    <property type="match status" value="1"/>
</dbReference>
<dbReference type="SUPFAM" id="SSF101790">
    <property type="entry name" value="Aminomethyltransferase beta-barrel domain"/>
    <property type="match status" value="1"/>
</dbReference>
<dbReference type="PANTHER" id="PTHR43757:SF2">
    <property type="entry name" value="AMINOMETHYLTRANSFERASE, MITOCHONDRIAL"/>
    <property type="match status" value="1"/>
</dbReference>
<protein>
    <recommendedName>
        <fullName evidence="2">aminomethyltransferase</fullName>
        <ecNumber evidence="2">2.1.2.10</ecNumber>
    </recommendedName>
    <alternativeName>
        <fullName evidence="5">Glycine cleavage system T protein</fullName>
    </alternativeName>
</protein>
<evidence type="ECO:0000256" key="5">
    <source>
        <dbReference type="ARBA" id="ARBA00031395"/>
    </source>
</evidence>
<gene>
    <name evidence="9" type="ORF">METZ01_LOCUS20799</name>
</gene>
<dbReference type="InterPro" id="IPR028896">
    <property type="entry name" value="GcvT/YgfZ/DmdA"/>
</dbReference>
<dbReference type="InterPro" id="IPR013977">
    <property type="entry name" value="GcvT_C"/>
</dbReference>
<dbReference type="InterPro" id="IPR029043">
    <property type="entry name" value="GcvT/YgfZ_C"/>
</dbReference>
<dbReference type="GO" id="GO:0006546">
    <property type="term" value="P:glycine catabolic process"/>
    <property type="evidence" value="ECO:0007669"/>
    <property type="project" value="InterPro"/>
</dbReference>
<evidence type="ECO:0000256" key="1">
    <source>
        <dbReference type="ARBA" id="ARBA00008609"/>
    </source>
</evidence>
<dbReference type="GO" id="GO:0004047">
    <property type="term" value="F:aminomethyltransferase activity"/>
    <property type="evidence" value="ECO:0007669"/>
    <property type="project" value="UniProtKB-EC"/>
</dbReference>
<keyword evidence="4" id="KW-0808">Transferase</keyword>
<evidence type="ECO:0000259" key="7">
    <source>
        <dbReference type="Pfam" id="PF01571"/>
    </source>
</evidence>
<name>A0A381PLN1_9ZZZZ</name>
<dbReference type="EC" id="2.1.2.10" evidence="2"/>
<dbReference type="NCBIfam" id="TIGR00528">
    <property type="entry name" value="gcvT"/>
    <property type="match status" value="1"/>
</dbReference>
<dbReference type="InterPro" id="IPR022903">
    <property type="entry name" value="GcvT_bac"/>
</dbReference>
<dbReference type="InterPro" id="IPR006223">
    <property type="entry name" value="GcvT"/>
</dbReference>
<dbReference type="InterPro" id="IPR027266">
    <property type="entry name" value="TrmE/GcvT-like"/>
</dbReference>